<gene>
    <name evidence="2" type="ORF">A5892_11725</name>
</gene>
<dbReference type="AlphaFoldDB" id="A0A172YG58"/>
<evidence type="ECO:0000313" key="3">
    <source>
        <dbReference type="Proteomes" id="UP000077875"/>
    </source>
</evidence>
<dbReference type="InterPro" id="IPR013619">
    <property type="entry name" value="DUF1737"/>
</dbReference>
<proteinExistence type="predicted"/>
<protein>
    <recommendedName>
        <fullName evidence="1">DUF1737 domain-containing protein</fullName>
    </recommendedName>
</protein>
<dbReference type="EMBL" id="CP015243">
    <property type="protein sequence ID" value="ANF58052.1"/>
    <property type="molecule type" value="Genomic_DNA"/>
</dbReference>
<reference evidence="2 3" key="1">
    <citation type="submission" date="2016-04" db="EMBL/GenBank/DDBJ databases">
        <title>Complete Genome Sequence of Halotalea alkalilenta IHB B 13600.</title>
        <authorList>
            <person name="Swarnkar M.K."/>
            <person name="Sharma A."/>
            <person name="Kaushal K."/>
            <person name="Soni R."/>
            <person name="Rana S."/>
            <person name="Singh A.K."/>
            <person name="Gulati A."/>
        </authorList>
    </citation>
    <scope>NUCLEOTIDE SEQUENCE [LARGE SCALE GENOMIC DNA]</scope>
    <source>
        <strain evidence="2 3">IHB B 13600</strain>
    </source>
</reference>
<evidence type="ECO:0000313" key="2">
    <source>
        <dbReference type="EMBL" id="ANF58052.1"/>
    </source>
</evidence>
<name>A0A172YG58_9GAMM</name>
<keyword evidence="3" id="KW-1185">Reference proteome</keyword>
<sequence>MASESERSNEQRLDYMLLTSVNKDELNRKVSQALRDGYKLHGSPVINLSNNKNIYFAQAVIWTNSSDPFHQEPNF</sequence>
<evidence type="ECO:0000259" key="1">
    <source>
        <dbReference type="Pfam" id="PF08410"/>
    </source>
</evidence>
<dbReference type="KEGG" id="haa:A5892_11725"/>
<feature type="domain" description="DUF1737" evidence="1">
    <location>
        <begin position="15"/>
        <end position="61"/>
    </location>
</feature>
<dbReference type="STRING" id="376489.A5892_11725"/>
<accession>A0A172YG58</accession>
<organism evidence="2 3">
    <name type="scientific">Halotalea alkalilenta</name>
    <dbReference type="NCBI Taxonomy" id="376489"/>
    <lineage>
        <taxon>Bacteria</taxon>
        <taxon>Pseudomonadati</taxon>
        <taxon>Pseudomonadota</taxon>
        <taxon>Gammaproteobacteria</taxon>
        <taxon>Oceanospirillales</taxon>
        <taxon>Halomonadaceae</taxon>
        <taxon>Halotalea</taxon>
    </lineage>
</organism>
<dbReference type="RefSeq" id="WP_064122958.1">
    <property type="nucleotide sequence ID" value="NZ_CP015243.1"/>
</dbReference>
<dbReference type="Pfam" id="PF08410">
    <property type="entry name" value="DUF1737"/>
    <property type="match status" value="1"/>
</dbReference>
<dbReference type="Proteomes" id="UP000077875">
    <property type="component" value="Chromosome"/>
</dbReference>